<evidence type="ECO:0000259" key="6">
    <source>
        <dbReference type="SMART" id="SM00849"/>
    </source>
</evidence>
<organism evidence="7 8">
    <name type="scientific">Sulfurimonas denitrificans (strain ATCC 33889 / DSM 1251)</name>
    <name type="common">Thiomicrospira denitrificans (strain ATCC 33889 / DSM 1251)</name>
    <dbReference type="NCBI Taxonomy" id="326298"/>
    <lineage>
        <taxon>Bacteria</taxon>
        <taxon>Pseudomonadati</taxon>
        <taxon>Campylobacterota</taxon>
        <taxon>Epsilonproteobacteria</taxon>
        <taxon>Campylobacterales</taxon>
        <taxon>Sulfurimonadaceae</taxon>
        <taxon>Sulfurimonas</taxon>
    </lineage>
</organism>
<evidence type="ECO:0000313" key="8">
    <source>
        <dbReference type="Proteomes" id="UP000002714"/>
    </source>
</evidence>
<feature type="domain" description="Metallo-beta-lactamase" evidence="6">
    <location>
        <begin position="56"/>
        <end position="249"/>
    </location>
</feature>
<sequence length="323" mass="36326">MKKVALIASVAMVFSLSLNAWTLGKLGDFKFEKVNDNVYVMHGPVMMPNKENGGFMNNPALIESKNGLIVIDPGGNYNVGKNVLAEVEKVSKKPVIAIFNTHKHGDHWFANKNFQEKYPNVKIYALAYMIEQAKDNAAETWYGILGSLTGNLEGTKPFAFPNSSVDHKETVVVDGQTFIMRHPAAGHTDTDILIEHVNSKTLFLGDNLMKNRFGAFDESSSIFGNIQILENVIAKKDGYKDYKLYVPGHGPSGKLHETLDPFLNYMKIIIAGAQKAYKNGMESYEIKEEVYNNLKDYHKWDDIEGQMGKHLMKAYSEVEMRDF</sequence>
<name>Q30NS4_SULDN</name>
<gene>
    <name evidence="7" type="ordered locus">Suden_2083</name>
</gene>
<keyword evidence="4" id="KW-0862">Zinc</keyword>
<dbReference type="Pfam" id="PF00753">
    <property type="entry name" value="Lactamase_B"/>
    <property type="match status" value="1"/>
</dbReference>
<evidence type="ECO:0000256" key="2">
    <source>
        <dbReference type="ARBA" id="ARBA00022723"/>
    </source>
</evidence>
<dbReference type="eggNOG" id="COG0491">
    <property type="taxonomic scope" value="Bacteria"/>
</dbReference>
<dbReference type="KEGG" id="tdn:Suden_2083"/>
<reference evidence="7 8" key="1">
    <citation type="journal article" date="2008" name="Appl. Environ. Microbiol.">
        <title>Genome of the epsilonproteobacterial chemolithoautotroph Sulfurimonas denitrificans.</title>
        <authorList>
            <person name="Sievert S.M."/>
            <person name="Scott K.M."/>
            <person name="Klotz M.G."/>
            <person name="Chain P.S.G."/>
            <person name="Hauser L.J."/>
            <person name="Hemp J."/>
            <person name="Huegler M."/>
            <person name="Land M."/>
            <person name="Lapidus A."/>
            <person name="Larimer F.W."/>
            <person name="Lucas S."/>
            <person name="Malfatti S.A."/>
            <person name="Meyer F."/>
            <person name="Paulsen I.T."/>
            <person name="Ren Q."/>
            <person name="Simon J."/>
            <person name="Bailey K."/>
            <person name="Diaz E."/>
            <person name="Fitzpatrick K.A."/>
            <person name="Glover B."/>
            <person name="Gwatney N."/>
            <person name="Korajkic A."/>
            <person name="Long A."/>
            <person name="Mobberley J.M."/>
            <person name="Pantry S.N."/>
            <person name="Pazder G."/>
            <person name="Peterson S."/>
            <person name="Quintanilla J.D."/>
            <person name="Sprinkle R."/>
            <person name="Stephens J."/>
            <person name="Thomas P."/>
            <person name="Vaughn R."/>
            <person name="Weber M.J."/>
            <person name="Wooten L.L."/>
        </authorList>
    </citation>
    <scope>NUCLEOTIDE SEQUENCE [LARGE SCALE GENOMIC DNA]</scope>
    <source>
        <strain evidence="8">ATCC 33889 / DSM 1251</strain>
    </source>
</reference>
<accession>Q30NS4</accession>
<dbReference type="PANTHER" id="PTHR46233:SF3">
    <property type="entry name" value="HYDROXYACYLGLUTATHIONE HYDROLASE GLOC"/>
    <property type="match status" value="1"/>
</dbReference>
<comment type="cofactor">
    <cofactor evidence="1">
        <name>Zn(2+)</name>
        <dbReference type="ChEBI" id="CHEBI:29105"/>
    </cofactor>
</comment>
<dbReference type="Gene3D" id="3.60.15.10">
    <property type="entry name" value="Ribonuclease Z/Hydroxyacylglutathione hydrolase-like"/>
    <property type="match status" value="1"/>
</dbReference>
<dbReference type="CDD" id="cd16282">
    <property type="entry name" value="metallo-hydrolase-like_MBL-fold"/>
    <property type="match status" value="1"/>
</dbReference>
<dbReference type="InterPro" id="IPR051453">
    <property type="entry name" value="MBL_Glyoxalase_II"/>
</dbReference>
<dbReference type="SMART" id="SM00849">
    <property type="entry name" value="Lactamase_B"/>
    <property type="match status" value="1"/>
</dbReference>
<proteinExistence type="predicted"/>
<dbReference type="InterPro" id="IPR036866">
    <property type="entry name" value="RibonucZ/Hydroxyglut_hydro"/>
</dbReference>
<dbReference type="InterPro" id="IPR001279">
    <property type="entry name" value="Metallo-B-lactamas"/>
</dbReference>
<feature type="chain" id="PRO_5004219599" evidence="5">
    <location>
        <begin position="21"/>
        <end position="323"/>
    </location>
</feature>
<dbReference type="RefSeq" id="WP_011373697.1">
    <property type="nucleotide sequence ID" value="NC_007575.1"/>
</dbReference>
<dbReference type="HOGENOM" id="CLU_056342_0_0_7"/>
<dbReference type="AlphaFoldDB" id="Q30NS4"/>
<evidence type="ECO:0000313" key="7">
    <source>
        <dbReference type="EMBL" id="ABB45357.1"/>
    </source>
</evidence>
<keyword evidence="8" id="KW-1185">Reference proteome</keyword>
<evidence type="ECO:0000256" key="4">
    <source>
        <dbReference type="ARBA" id="ARBA00022833"/>
    </source>
</evidence>
<evidence type="ECO:0000256" key="5">
    <source>
        <dbReference type="SAM" id="SignalP"/>
    </source>
</evidence>
<feature type="signal peptide" evidence="5">
    <location>
        <begin position="1"/>
        <end position="20"/>
    </location>
</feature>
<evidence type="ECO:0000256" key="3">
    <source>
        <dbReference type="ARBA" id="ARBA00022801"/>
    </source>
</evidence>
<dbReference type="EMBL" id="CP000153">
    <property type="protein sequence ID" value="ABB45357.1"/>
    <property type="molecule type" value="Genomic_DNA"/>
</dbReference>
<keyword evidence="3" id="KW-0378">Hydrolase</keyword>
<dbReference type="OrthoDB" id="5290005at2"/>
<evidence type="ECO:0000256" key="1">
    <source>
        <dbReference type="ARBA" id="ARBA00001947"/>
    </source>
</evidence>
<keyword evidence="5" id="KW-0732">Signal</keyword>
<keyword evidence="2" id="KW-0479">Metal-binding</keyword>
<dbReference type="SUPFAM" id="SSF56281">
    <property type="entry name" value="Metallo-hydrolase/oxidoreductase"/>
    <property type="match status" value="1"/>
</dbReference>
<dbReference type="PANTHER" id="PTHR46233">
    <property type="entry name" value="HYDROXYACYLGLUTATHIONE HYDROLASE GLOC"/>
    <property type="match status" value="1"/>
</dbReference>
<protein>
    <submittedName>
        <fullName evidence="7">Beta-lactamase-like protein</fullName>
    </submittedName>
</protein>
<dbReference type="STRING" id="326298.Suden_2083"/>
<dbReference type="Proteomes" id="UP000002714">
    <property type="component" value="Chromosome"/>
</dbReference>
<dbReference type="GO" id="GO:0016787">
    <property type="term" value="F:hydrolase activity"/>
    <property type="evidence" value="ECO:0007669"/>
    <property type="project" value="UniProtKB-KW"/>
</dbReference>
<dbReference type="GO" id="GO:0046872">
    <property type="term" value="F:metal ion binding"/>
    <property type="evidence" value="ECO:0007669"/>
    <property type="project" value="UniProtKB-KW"/>
</dbReference>